<comment type="caution">
    <text evidence="2">The sequence shown here is derived from an EMBL/GenBank/DDBJ whole genome shotgun (WGS) entry which is preliminary data.</text>
</comment>
<dbReference type="PANTHER" id="PTHR12250:SF0">
    <property type="entry name" value="GPI ETHANOLAMINE PHOSPHATE TRANSFERASE 1"/>
    <property type="match status" value="1"/>
</dbReference>
<comment type="subcellular location">
    <subcellularLocation>
        <location evidence="1">Endoplasmic reticulum membrane</location>
        <topology evidence="1">Multi-pass membrane protein</topology>
    </subcellularLocation>
</comment>
<dbReference type="SUPFAM" id="SSF53649">
    <property type="entry name" value="Alkaline phosphatase-like"/>
    <property type="match status" value="1"/>
</dbReference>
<gene>
    <name evidence="2" type="primary">MCD4_3</name>
    <name evidence="2" type="ORF">V5O48_015376</name>
</gene>
<protein>
    <recommendedName>
        <fullName evidence="1">GPI ethanolamine phosphate transferase 1</fullName>
        <ecNumber evidence="1">2.-.-.-</ecNumber>
    </recommendedName>
</protein>
<evidence type="ECO:0000256" key="1">
    <source>
        <dbReference type="RuleBase" id="RU367138"/>
    </source>
</evidence>
<keyword evidence="3" id="KW-1185">Reference proteome</keyword>
<dbReference type="InterPro" id="IPR017850">
    <property type="entry name" value="Alkaline_phosphatase_core_sf"/>
</dbReference>
<dbReference type="Gene3D" id="3.40.720.10">
    <property type="entry name" value="Alkaline Phosphatase, subunit A"/>
    <property type="match status" value="1"/>
</dbReference>
<proteinExistence type="inferred from homology"/>
<comment type="pathway">
    <text evidence="1">Glycolipid biosynthesis; glycosylphosphatidylinositol-anchor biosynthesis.</text>
</comment>
<dbReference type="EC" id="2.-.-.-" evidence="1"/>
<evidence type="ECO:0000313" key="2">
    <source>
        <dbReference type="EMBL" id="KAL0566635.1"/>
    </source>
</evidence>
<keyword evidence="1" id="KW-0256">Endoplasmic reticulum</keyword>
<feature type="non-terminal residue" evidence="2">
    <location>
        <position position="1"/>
    </location>
</feature>
<reference evidence="2 3" key="1">
    <citation type="submission" date="2024-02" db="EMBL/GenBank/DDBJ databases">
        <title>A draft genome for the cacao thread blight pathogen Marasmius crinis-equi.</title>
        <authorList>
            <person name="Cohen S.P."/>
            <person name="Baruah I.K."/>
            <person name="Amoako-Attah I."/>
            <person name="Bukari Y."/>
            <person name="Meinhardt L.W."/>
            <person name="Bailey B.A."/>
        </authorList>
    </citation>
    <scope>NUCLEOTIDE SEQUENCE [LARGE SCALE GENOMIC DNA]</scope>
    <source>
        <strain evidence="2 3">GH-76</strain>
    </source>
</reference>
<comment type="function">
    <text evidence="1">Ethanolamine phosphate transferase involved in glycosylphosphatidylinositol-anchor biosynthesis. Transfers ethanolamine phosphate to the first alpha-1,4-linked mannose of the glycosylphosphatidylinositol precursor of GPI-anchor.</text>
</comment>
<evidence type="ECO:0000313" key="3">
    <source>
        <dbReference type="Proteomes" id="UP001465976"/>
    </source>
</evidence>
<dbReference type="EMBL" id="JBAHYK010001831">
    <property type="protein sequence ID" value="KAL0566635.1"/>
    <property type="molecule type" value="Genomic_DNA"/>
</dbReference>
<dbReference type="Proteomes" id="UP001465976">
    <property type="component" value="Unassembled WGS sequence"/>
</dbReference>
<comment type="similarity">
    <text evidence="1">Belongs to the PIGG/PIGN/PIGO family. PIGN subfamily.</text>
</comment>
<keyword evidence="1" id="KW-0808">Transferase</keyword>
<dbReference type="PANTHER" id="PTHR12250">
    <property type="entry name" value="PHOSPHATIDYLINOSITOL GLYCAN, CLASS N"/>
    <property type="match status" value="1"/>
</dbReference>
<keyword evidence="1" id="KW-0337">GPI-anchor biosynthesis</keyword>
<name>A0ABR3EUP4_9AGAR</name>
<organism evidence="2 3">
    <name type="scientific">Marasmius crinis-equi</name>
    <dbReference type="NCBI Taxonomy" id="585013"/>
    <lineage>
        <taxon>Eukaryota</taxon>
        <taxon>Fungi</taxon>
        <taxon>Dikarya</taxon>
        <taxon>Basidiomycota</taxon>
        <taxon>Agaricomycotina</taxon>
        <taxon>Agaricomycetes</taxon>
        <taxon>Agaricomycetidae</taxon>
        <taxon>Agaricales</taxon>
        <taxon>Marasmiineae</taxon>
        <taxon>Marasmiaceae</taxon>
        <taxon>Marasmius</taxon>
    </lineage>
</organism>
<dbReference type="InterPro" id="IPR007070">
    <property type="entry name" value="GPI_EtnP_transferase_1"/>
</dbReference>
<accession>A0ABR3EUP4</accession>
<sequence length="204" mass="22640">ATALDVWVLDNFETMLKNADPDPVLESQLKEDKVIIFLHLLGLDATGHSYCPHSREYMKNTQVVDNIVKETEELRSVFYGDSLASYIFTADHRMSVIGNHGDGNPDSTRTPFVAWGQGIRGPLTNSPPSSNDAYSKRWKMSTTYRRDIEQADITPMISTLLGIDWPVNSVGVLPDVDPRRPGFLSPNGGALKVHNASLTNVKVR</sequence>